<dbReference type="InterPro" id="IPR031248">
    <property type="entry name" value="RNF213"/>
</dbReference>
<keyword evidence="2" id="KW-1185">Reference proteome</keyword>
<dbReference type="Proteomes" id="UP001529510">
    <property type="component" value="Unassembled WGS sequence"/>
</dbReference>
<evidence type="ECO:0000313" key="1">
    <source>
        <dbReference type="EMBL" id="KAL0198679.1"/>
    </source>
</evidence>
<name>A0ABD0RJG4_CIRMR</name>
<accession>A0ABD0RJG4</accession>
<dbReference type="PANTHER" id="PTHR22605">
    <property type="entry name" value="RZ-TYPE DOMAIN-CONTAINING PROTEIN"/>
    <property type="match status" value="1"/>
</dbReference>
<dbReference type="EMBL" id="JAMKFB020000003">
    <property type="protein sequence ID" value="KAL0198679.1"/>
    <property type="molecule type" value="Genomic_DNA"/>
</dbReference>
<organism evidence="1 2">
    <name type="scientific">Cirrhinus mrigala</name>
    <name type="common">Mrigala</name>
    <dbReference type="NCBI Taxonomy" id="683832"/>
    <lineage>
        <taxon>Eukaryota</taxon>
        <taxon>Metazoa</taxon>
        <taxon>Chordata</taxon>
        <taxon>Craniata</taxon>
        <taxon>Vertebrata</taxon>
        <taxon>Euteleostomi</taxon>
        <taxon>Actinopterygii</taxon>
        <taxon>Neopterygii</taxon>
        <taxon>Teleostei</taxon>
        <taxon>Ostariophysi</taxon>
        <taxon>Cypriniformes</taxon>
        <taxon>Cyprinidae</taxon>
        <taxon>Labeoninae</taxon>
        <taxon>Labeonini</taxon>
        <taxon>Cirrhinus</taxon>
    </lineage>
</organism>
<feature type="non-terminal residue" evidence="1">
    <location>
        <position position="1"/>
    </location>
</feature>
<comment type="caution">
    <text evidence="1">The sequence shown here is derived from an EMBL/GenBank/DDBJ whole genome shotgun (WGS) entry which is preliminary data.</text>
</comment>
<protein>
    <submittedName>
        <fullName evidence="1">Uncharacterized protein</fullName>
    </submittedName>
</protein>
<feature type="non-terminal residue" evidence="1">
    <location>
        <position position="120"/>
    </location>
</feature>
<sequence>QCAGLEEFIRSSNVFVNKEMTAFAQALVKNNLHALHIQPQISGREFVLVEVTVHMAAVLLCGNLSLLQPLQQLALSPNNMMASFIPTMPDDMLAVAQQAMGQLQWYCEWILFIGGAIEFA</sequence>
<gene>
    <name evidence="1" type="ORF">M9458_007219</name>
</gene>
<proteinExistence type="predicted"/>
<reference evidence="1 2" key="1">
    <citation type="submission" date="2024-05" db="EMBL/GenBank/DDBJ databases">
        <title>Genome sequencing and assembly of Indian major carp, Cirrhinus mrigala (Hamilton, 1822).</title>
        <authorList>
            <person name="Mohindra V."/>
            <person name="Chowdhury L.M."/>
            <person name="Lal K."/>
            <person name="Jena J.K."/>
        </authorList>
    </citation>
    <scope>NUCLEOTIDE SEQUENCE [LARGE SCALE GENOMIC DNA]</scope>
    <source>
        <strain evidence="1">CM1030</strain>
        <tissue evidence="1">Blood</tissue>
    </source>
</reference>
<evidence type="ECO:0000313" key="2">
    <source>
        <dbReference type="Proteomes" id="UP001529510"/>
    </source>
</evidence>
<dbReference type="AlphaFoldDB" id="A0ABD0RJG4"/>
<dbReference type="PANTHER" id="PTHR22605:SF18">
    <property type="entry name" value="E3 UBIQUITIN-PROTEIN LIGASE RNF213-ALPHA"/>
    <property type="match status" value="1"/>
</dbReference>